<feature type="compositionally biased region" description="Polar residues" evidence="1">
    <location>
        <begin position="75"/>
        <end position="89"/>
    </location>
</feature>
<dbReference type="Proteomes" id="UP001151699">
    <property type="component" value="Chromosome X"/>
</dbReference>
<comment type="caution">
    <text evidence="2">The sequence shown here is derived from an EMBL/GenBank/DDBJ whole genome shotgun (WGS) entry which is preliminary data.</text>
</comment>
<dbReference type="AlphaFoldDB" id="A0A9Q0S0I1"/>
<feature type="region of interest" description="Disordered" evidence="1">
    <location>
        <begin position="184"/>
        <end position="211"/>
    </location>
</feature>
<sequence>TRAPEEKDRYKATASVTKEITLLVSALTTGEYTFYLDQLRNLKNQIMAPPATSTSNNTTNSFQEGEHSSSDFRSRNSTRFGDASVTETVSGHKEAETTLPTPDVIVNNSVAVNSPHDLPAIGSTALTSNNLQTDPFANRLVIVGPTSRELQLVELPYKRVSIGRPKGSRNTVIGIRKKKFSNKIQSSEEKAVPKRSDRIRRSKQVAQKRVL</sequence>
<reference evidence="2" key="1">
    <citation type="submission" date="2022-07" db="EMBL/GenBank/DDBJ databases">
        <authorList>
            <person name="Trinca V."/>
            <person name="Uliana J.V.C."/>
            <person name="Torres T.T."/>
            <person name="Ward R.J."/>
            <person name="Monesi N."/>
        </authorList>
    </citation>
    <scope>NUCLEOTIDE SEQUENCE</scope>
    <source>
        <strain evidence="2">HSMRA1968</strain>
        <tissue evidence="2">Whole embryos</tissue>
    </source>
</reference>
<feature type="compositionally biased region" description="Basic and acidic residues" evidence="1">
    <location>
        <begin position="186"/>
        <end position="196"/>
    </location>
</feature>
<accession>A0A9Q0S0I1</accession>
<organism evidence="2 3">
    <name type="scientific">Pseudolycoriella hygida</name>
    <dbReference type="NCBI Taxonomy" id="35572"/>
    <lineage>
        <taxon>Eukaryota</taxon>
        <taxon>Metazoa</taxon>
        <taxon>Ecdysozoa</taxon>
        <taxon>Arthropoda</taxon>
        <taxon>Hexapoda</taxon>
        <taxon>Insecta</taxon>
        <taxon>Pterygota</taxon>
        <taxon>Neoptera</taxon>
        <taxon>Endopterygota</taxon>
        <taxon>Diptera</taxon>
        <taxon>Nematocera</taxon>
        <taxon>Sciaroidea</taxon>
        <taxon>Sciaridae</taxon>
        <taxon>Pseudolycoriella</taxon>
    </lineage>
</organism>
<keyword evidence="3" id="KW-1185">Reference proteome</keyword>
<evidence type="ECO:0000313" key="2">
    <source>
        <dbReference type="EMBL" id="KAJ6639316.1"/>
    </source>
</evidence>
<feature type="compositionally biased region" description="Low complexity" evidence="1">
    <location>
        <begin position="52"/>
        <end position="61"/>
    </location>
</feature>
<gene>
    <name evidence="2" type="ORF">Bhyg_12060</name>
</gene>
<feature type="region of interest" description="Disordered" evidence="1">
    <location>
        <begin position="48"/>
        <end position="96"/>
    </location>
</feature>
<name>A0A9Q0S0I1_9DIPT</name>
<feature type="non-terminal residue" evidence="2">
    <location>
        <position position="1"/>
    </location>
</feature>
<evidence type="ECO:0000256" key="1">
    <source>
        <dbReference type="SAM" id="MobiDB-lite"/>
    </source>
</evidence>
<feature type="compositionally biased region" description="Basic and acidic residues" evidence="1">
    <location>
        <begin position="64"/>
        <end position="74"/>
    </location>
</feature>
<protein>
    <submittedName>
        <fullName evidence="2">Uncharacterized protein</fullName>
    </submittedName>
</protein>
<proteinExistence type="predicted"/>
<evidence type="ECO:0000313" key="3">
    <source>
        <dbReference type="Proteomes" id="UP001151699"/>
    </source>
</evidence>
<dbReference type="EMBL" id="WJQU01000003">
    <property type="protein sequence ID" value="KAJ6639316.1"/>
    <property type="molecule type" value="Genomic_DNA"/>
</dbReference>